<keyword evidence="14" id="KW-1185">Reference proteome</keyword>
<name>A0A238Z2Z5_9FLAO</name>
<comment type="subcellular location">
    <subcellularLocation>
        <location evidence="1 8">Cell outer membrane</location>
        <topology evidence="1 8">Multi-pass membrane protein</topology>
    </subcellularLocation>
</comment>
<dbReference type="PROSITE" id="PS52016">
    <property type="entry name" value="TONB_DEPENDENT_REC_3"/>
    <property type="match status" value="1"/>
</dbReference>
<evidence type="ECO:0000256" key="2">
    <source>
        <dbReference type="ARBA" id="ARBA00022448"/>
    </source>
</evidence>
<feature type="signal peptide" evidence="10">
    <location>
        <begin position="1"/>
        <end position="19"/>
    </location>
</feature>
<keyword evidence="10" id="KW-0732">Signal</keyword>
<evidence type="ECO:0000256" key="1">
    <source>
        <dbReference type="ARBA" id="ARBA00004571"/>
    </source>
</evidence>
<dbReference type="PANTHER" id="PTHR30069:SF36">
    <property type="entry name" value="BLL6948 PROTEIN"/>
    <property type="match status" value="1"/>
</dbReference>
<feature type="domain" description="TonB-dependent receptor-like beta-barrel" evidence="11">
    <location>
        <begin position="338"/>
        <end position="724"/>
    </location>
</feature>
<dbReference type="RefSeq" id="WP_089371279.1">
    <property type="nucleotide sequence ID" value="NZ_BMEP01000001.1"/>
</dbReference>
<evidence type="ECO:0000256" key="3">
    <source>
        <dbReference type="ARBA" id="ARBA00022452"/>
    </source>
</evidence>
<keyword evidence="3 8" id="KW-1134">Transmembrane beta strand</keyword>
<dbReference type="InterPro" id="IPR036942">
    <property type="entry name" value="Beta-barrel_TonB_sf"/>
</dbReference>
<evidence type="ECO:0000259" key="11">
    <source>
        <dbReference type="Pfam" id="PF00593"/>
    </source>
</evidence>
<dbReference type="Pfam" id="PF07715">
    <property type="entry name" value="Plug"/>
    <property type="match status" value="1"/>
</dbReference>
<reference evidence="13 14" key="1">
    <citation type="submission" date="2017-06" db="EMBL/GenBank/DDBJ databases">
        <authorList>
            <person name="Kim H.J."/>
            <person name="Triplett B.A."/>
        </authorList>
    </citation>
    <scope>NUCLEOTIDE SEQUENCE [LARGE SCALE GENOMIC DNA]</scope>
    <source>
        <strain evidence="13 14">DSM 25597</strain>
    </source>
</reference>
<protein>
    <submittedName>
        <fullName evidence="13">Outer membrane receptor proteins, mostly Fe transport</fullName>
    </submittedName>
</protein>
<feature type="domain" description="TonB-dependent receptor plug" evidence="12">
    <location>
        <begin position="131"/>
        <end position="234"/>
    </location>
</feature>
<dbReference type="EMBL" id="FZNY01000002">
    <property type="protein sequence ID" value="SNR77321.1"/>
    <property type="molecule type" value="Genomic_DNA"/>
</dbReference>
<evidence type="ECO:0000256" key="7">
    <source>
        <dbReference type="ARBA" id="ARBA00023237"/>
    </source>
</evidence>
<keyword evidence="5 9" id="KW-0798">TonB box</keyword>
<dbReference type="GO" id="GO:0044718">
    <property type="term" value="P:siderophore transmembrane transport"/>
    <property type="evidence" value="ECO:0007669"/>
    <property type="project" value="TreeGrafter"/>
</dbReference>
<evidence type="ECO:0000256" key="6">
    <source>
        <dbReference type="ARBA" id="ARBA00023136"/>
    </source>
</evidence>
<keyword evidence="7 8" id="KW-0998">Cell outer membrane</keyword>
<dbReference type="InterPro" id="IPR000531">
    <property type="entry name" value="Beta-barrel_TonB"/>
</dbReference>
<comment type="similarity">
    <text evidence="8 9">Belongs to the TonB-dependent receptor family.</text>
</comment>
<evidence type="ECO:0000313" key="13">
    <source>
        <dbReference type="EMBL" id="SNR77321.1"/>
    </source>
</evidence>
<dbReference type="Gene3D" id="2.170.130.10">
    <property type="entry name" value="TonB-dependent receptor, plug domain"/>
    <property type="match status" value="1"/>
</dbReference>
<evidence type="ECO:0000256" key="10">
    <source>
        <dbReference type="SAM" id="SignalP"/>
    </source>
</evidence>
<proteinExistence type="inferred from homology"/>
<organism evidence="13 14">
    <name type="scientific">Dokdonia pacifica</name>
    <dbReference type="NCBI Taxonomy" id="1627892"/>
    <lineage>
        <taxon>Bacteria</taxon>
        <taxon>Pseudomonadati</taxon>
        <taxon>Bacteroidota</taxon>
        <taxon>Flavobacteriia</taxon>
        <taxon>Flavobacteriales</taxon>
        <taxon>Flavobacteriaceae</taxon>
        <taxon>Dokdonia</taxon>
    </lineage>
</organism>
<gene>
    <name evidence="13" type="ORF">SAMN06265376_102542</name>
</gene>
<evidence type="ECO:0000256" key="8">
    <source>
        <dbReference type="PROSITE-ProRule" id="PRU01360"/>
    </source>
</evidence>
<dbReference type="SUPFAM" id="SSF49464">
    <property type="entry name" value="Carboxypeptidase regulatory domain-like"/>
    <property type="match status" value="1"/>
</dbReference>
<dbReference type="SUPFAM" id="SSF56935">
    <property type="entry name" value="Porins"/>
    <property type="match status" value="1"/>
</dbReference>
<evidence type="ECO:0000256" key="4">
    <source>
        <dbReference type="ARBA" id="ARBA00022692"/>
    </source>
</evidence>
<dbReference type="Pfam" id="PF13715">
    <property type="entry name" value="CarbopepD_reg_2"/>
    <property type="match status" value="1"/>
</dbReference>
<evidence type="ECO:0000256" key="9">
    <source>
        <dbReference type="RuleBase" id="RU003357"/>
    </source>
</evidence>
<dbReference type="AlphaFoldDB" id="A0A238Z2Z5"/>
<evidence type="ECO:0000259" key="12">
    <source>
        <dbReference type="Pfam" id="PF07715"/>
    </source>
</evidence>
<keyword evidence="13" id="KW-0675">Receptor</keyword>
<accession>A0A238Z2Z5</accession>
<dbReference type="GO" id="GO:0015344">
    <property type="term" value="F:siderophore uptake transmembrane transporter activity"/>
    <property type="evidence" value="ECO:0007669"/>
    <property type="project" value="TreeGrafter"/>
</dbReference>
<dbReference type="Gene3D" id="2.40.170.20">
    <property type="entry name" value="TonB-dependent receptor, beta-barrel domain"/>
    <property type="match status" value="1"/>
</dbReference>
<evidence type="ECO:0000256" key="5">
    <source>
        <dbReference type="ARBA" id="ARBA00023077"/>
    </source>
</evidence>
<dbReference type="Proteomes" id="UP000198379">
    <property type="component" value="Unassembled WGS sequence"/>
</dbReference>
<keyword evidence="6 8" id="KW-0472">Membrane</keyword>
<dbReference type="InterPro" id="IPR012910">
    <property type="entry name" value="Plug_dom"/>
</dbReference>
<keyword evidence="2 8" id="KW-0813">Transport</keyword>
<dbReference type="PANTHER" id="PTHR30069">
    <property type="entry name" value="TONB-DEPENDENT OUTER MEMBRANE RECEPTOR"/>
    <property type="match status" value="1"/>
</dbReference>
<dbReference type="OrthoDB" id="99480at2"/>
<keyword evidence="4 8" id="KW-0812">Transmembrane</keyword>
<feature type="chain" id="PRO_5013348587" evidence="10">
    <location>
        <begin position="20"/>
        <end position="768"/>
    </location>
</feature>
<evidence type="ECO:0000313" key="14">
    <source>
        <dbReference type="Proteomes" id="UP000198379"/>
    </source>
</evidence>
<sequence>MFKNILYVVLFLVISTTYATETETIIIDPITTAPHEINGVVKDSQTDLPIEGIVVYNKTSGAYASSNISGYYKLNDISVGDIITFSGLGYASQEITITETQLDTILDIRMDEEAVSLEQVVLVSEINSLTSLVDIDVQNNPVKSAQEILRRVPGLIIGQHAGGGKAEQLFLRGFDIDHGTDVAIDVDGLPVNLPSHAHGQGYADLHFVIPETIDNIDFGKGPYYADKGNFNTAGYVSLKTKKAIDENLISLEVGQFNTVRAVSLIKLLDGEYSNAYFGSELVLTDGVFDSPQDFNRINLLGRYNFNNFEDEELTISISHFQSKWNASGQIPQRAVDQGLISRFGAIDDTEGGLTSRSNIWLNHRKQLSEHQELKTKAFLSRYDFELYSNFTFFLEDPENGDQIRQQEGRTIFGAETVYEHTFDQKNERNRLRFNAGLGFRYDDNNDVELSRTRDRRVLLERLAFGDVDEVNAYGFASATYKVGNWTFNPGLRIDYFEFDYVDFLNPFGFLNPDLNIDSISEDDIIFSPKFNTVFTPNSQLQLFAKAGFGFHSNDSRVVTARTGEETLPSAFGVDIGTIVKPLNGLVLNATLWGLSLEQEFVYVGDAAVVEPSGRSRRLGVELGARYQINKWLYANADVNYTYARSIDEIDGQDFIPLAPDLTSSGSIAVQNLGKFSGNLSYRYIKDRPANEDNSIVAEGYFVTDLSANYAFAKGWNIGLIVENLFDTEWNETQFATETRLFDEVNPVEEITFTPGTPFSARVKLSVTF</sequence>
<dbReference type="InterPro" id="IPR039426">
    <property type="entry name" value="TonB-dep_rcpt-like"/>
</dbReference>
<dbReference type="GO" id="GO:0009279">
    <property type="term" value="C:cell outer membrane"/>
    <property type="evidence" value="ECO:0007669"/>
    <property type="project" value="UniProtKB-SubCell"/>
</dbReference>
<dbReference type="Pfam" id="PF00593">
    <property type="entry name" value="TonB_dep_Rec_b-barrel"/>
    <property type="match status" value="1"/>
</dbReference>
<dbReference type="InterPro" id="IPR037066">
    <property type="entry name" value="Plug_dom_sf"/>
</dbReference>
<dbReference type="InterPro" id="IPR008969">
    <property type="entry name" value="CarboxyPept-like_regulatory"/>
</dbReference>